<dbReference type="InterPro" id="IPR018886">
    <property type="entry name" value="UPF0547"/>
</dbReference>
<gene>
    <name evidence="3" type="ORF">JY651_36720</name>
</gene>
<feature type="transmembrane region" description="Helical" evidence="1">
    <location>
        <begin position="132"/>
        <end position="156"/>
    </location>
</feature>
<dbReference type="InterPro" id="IPR013083">
    <property type="entry name" value="Znf_RING/FYVE/PHD"/>
</dbReference>
<evidence type="ECO:0000313" key="4">
    <source>
        <dbReference type="Proteomes" id="UP000662747"/>
    </source>
</evidence>
<evidence type="ECO:0000259" key="2">
    <source>
        <dbReference type="Pfam" id="PF10571"/>
    </source>
</evidence>
<dbReference type="InterPro" id="IPR039522">
    <property type="entry name" value="RING_finger_1_prok"/>
</dbReference>
<dbReference type="Pfam" id="PF14446">
    <property type="entry name" value="Prok-RING_1"/>
    <property type="match status" value="1"/>
</dbReference>
<dbReference type="RefSeq" id="WP_206722315.1">
    <property type="nucleotide sequence ID" value="NZ_CP071090.1"/>
</dbReference>
<proteinExistence type="predicted"/>
<dbReference type="Proteomes" id="UP000662747">
    <property type="component" value="Chromosome"/>
</dbReference>
<accession>A0ABX7NPN2</accession>
<dbReference type="EMBL" id="CP071090">
    <property type="protein sequence ID" value="QSQ20735.1"/>
    <property type="molecule type" value="Genomic_DNA"/>
</dbReference>
<reference evidence="3 4" key="1">
    <citation type="submission" date="2021-02" db="EMBL/GenBank/DDBJ databases">
        <title>De Novo genome assembly of isolated myxobacteria.</title>
        <authorList>
            <person name="Stevens D.C."/>
        </authorList>
    </citation>
    <scope>NUCLEOTIDE SEQUENCE [LARGE SCALE GENOMIC DNA]</scope>
    <source>
        <strain evidence="4">SCPEA02</strain>
    </source>
</reference>
<evidence type="ECO:0000313" key="3">
    <source>
        <dbReference type="EMBL" id="QSQ20735.1"/>
    </source>
</evidence>
<keyword evidence="4" id="KW-1185">Reference proteome</keyword>
<protein>
    <recommendedName>
        <fullName evidence="2">UPF0547 domain-containing protein</fullName>
    </recommendedName>
</protein>
<dbReference type="Gene3D" id="3.30.40.10">
    <property type="entry name" value="Zinc/RING finger domain, C3HC4 (zinc finger)"/>
    <property type="match status" value="1"/>
</dbReference>
<organism evidence="3 4">
    <name type="scientific">Pyxidicoccus parkwayensis</name>
    <dbReference type="NCBI Taxonomy" id="2813578"/>
    <lineage>
        <taxon>Bacteria</taxon>
        <taxon>Pseudomonadati</taxon>
        <taxon>Myxococcota</taxon>
        <taxon>Myxococcia</taxon>
        <taxon>Myxococcales</taxon>
        <taxon>Cystobacterineae</taxon>
        <taxon>Myxococcaceae</taxon>
        <taxon>Pyxidicoccus</taxon>
    </lineage>
</organism>
<keyword evidence="1" id="KW-1133">Transmembrane helix</keyword>
<keyword evidence="1" id="KW-0812">Transmembrane</keyword>
<feature type="domain" description="UPF0547" evidence="2">
    <location>
        <begin position="80"/>
        <end position="105"/>
    </location>
</feature>
<evidence type="ECO:0000256" key="1">
    <source>
        <dbReference type="SAM" id="Phobius"/>
    </source>
</evidence>
<name>A0ABX7NPN2_9BACT</name>
<feature type="transmembrane region" description="Helical" evidence="1">
    <location>
        <begin position="171"/>
        <end position="194"/>
    </location>
</feature>
<keyword evidence="1" id="KW-0472">Membrane</keyword>
<sequence>MSELQHQSASDFAGVVCGICQTGIQAEESVGTCPACQSPFHAECWAENGGCAQYGCAHMPSATPAETGVAARTYWGQEEKECPGCGQQIKVAALRCRHCGAVFSSDQPMTSVEAESQFQVGERRAAAGTAALWLFVAGLLPCTAPLALAVGGLWYLGNRDVVRRMPSQRRVMALVGLGASVVTTSVLLLAALFLGQ</sequence>
<dbReference type="Pfam" id="PF10571">
    <property type="entry name" value="UPF0547"/>
    <property type="match status" value="1"/>
</dbReference>